<accession>A0A2D3VFS6</accession>
<dbReference type="Proteomes" id="UP000225277">
    <property type="component" value="Unassembled WGS sequence"/>
</dbReference>
<proteinExistence type="predicted"/>
<evidence type="ECO:0000259" key="1">
    <source>
        <dbReference type="Pfam" id="PF12697"/>
    </source>
</evidence>
<dbReference type="InterPro" id="IPR029058">
    <property type="entry name" value="AB_hydrolase_fold"/>
</dbReference>
<dbReference type="InterPro" id="IPR000073">
    <property type="entry name" value="AB_hydrolase_1"/>
</dbReference>
<evidence type="ECO:0000313" key="2">
    <source>
        <dbReference type="EMBL" id="CZT20709.1"/>
    </source>
</evidence>
<evidence type="ECO:0000313" key="3">
    <source>
        <dbReference type="Proteomes" id="UP000225277"/>
    </source>
</evidence>
<dbReference type="STRING" id="112498.A0A2D3VFS6"/>
<keyword evidence="3" id="KW-1185">Reference proteome</keyword>
<name>A0A2D3VFS6_9PEZI</name>
<dbReference type="OrthoDB" id="94039at2759"/>
<organism evidence="2 3">
    <name type="scientific">Ramularia collo-cygni</name>
    <dbReference type="NCBI Taxonomy" id="112498"/>
    <lineage>
        <taxon>Eukaryota</taxon>
        <taxon>Fungi</taxon>
        <taxon>Dikarya</taxon>
        <taxon>Ascomycota</taxon>
        <taxon>Pezizomycotina</taxon>
        <taxon>Dothideomycetes</taxon>
        <taxon>Dothideomycetidae</taxon>
        <taxon>Mycosphaerellales</taxon>
        <taxon>Mycosphaerellaceae</taxon>
        <taxon>Ramularia</taxon>
    </lineage>
</organism>
<dbReference type="EMBL" id="FJUY01000009">
    <property type="protein sequence ID" value="CZT20709.1"/>
    <property type="molecule type" value="Genomic_DNA"/>
</dbReference>
<gene>
    <name evidence="2" type="ORF">RCC_06567</name>
</gene>
<dbReference type="Gene3D" id="3.40.50.1820">
    <property type="entry name" value="alpha/beta hydrolase"/>
    <property type="match status" value="1"/>
</dbReference>
<sequence>MSTDKNSSCFHIKTHITRTQHSRSRYAGTSPNQENNLKLCVKQYTPKNNPNPQDGDVTIIGAVADSYPKEIYEPMWEHLVKELERKGKKIRSLWVADPFNQGESGVLNEKVLGPDPSWFDHGRDLMFVINQFQDEMPHPIVGIGHSMGASHLAHLALLHPRLMHALVIIDPVFQLQGGGQTWARASTFRRDHWPSRKIAEEKLSANPGLKSWDPVVLKKFLEFGLRDCPTEMYPEVPSKGDVPVTLQSTVAQEVYNYIEPTYHDPRLLVPKHLEGREFHPDDVAKASGANFMRAEMAILWRRLEELQPSVMYIFGNTSTVSGEEARKAKIERTGRGVGGNGGVDTDMVKEVVLSCGHLVPLEMPKDTAVSCAEFVDAEVARWVDEETERRVIWNGLSREGQVGLNDLWKEKIGGPAKKPAKEKSETKL</sequence>
<protein>
    <submittedName>
        <fullName evidence="2">Related to host-specific AK-toxin Akt2</fullName>
    </submittedName>
</protein>
<dbReference type="Pfam" id="PF12697">
    <property type="entry name" value="Abhydrolase_6"/>
    <property type="match status" value="1"/>
</dbReference>
<dbReference type="RefSeq" id="XP_023627598.1">
    <property type="nucleotide sequence ID" value="XM_023771830.1"/>
</dbReference>
<dbReference type="SUPFAM" id="SSF53474">
    <property type="entry name" value="alpha/beta-Hydrolases"/>
    <property type="match status" value="1"/>
</dbReference>
<feature type="domain" description="AB hydrolase-1" evidence="1">
    <location>
        <begin position="93"/>
        <end position="368"/>
    </location>
</feature>
<dbReference type="GeneID" id="35601702"/>
<dbReference type="AlphaFoldDB" id="A0A2D3VFS6"/>
<reference evidence="2 3" key="1">
    <citation type="submission" date="2016-03" db="EMBL/GenBank/DDBJ databases">
        <authorList>
            <person name="Ploux O."/>
        </authorList>
    </citation>
    <scope>NUCLEOTIDE SEQUENCE [LARGE SCALE GENOMIC DNA]</scope>
    <source>
        <strain evidence="2 3">URUG2</strain>
    </source>
</reference>